<dbReference type="EMBL" id="CZVV01000071">
    <property type="protein sequence ID" value="CUT02599.1"/>
    <property type="molecule type" value="Genomic_DNA"/>
</dbReference>
<dbReference type="InterPro" id="IPR001533">
    <property type="entry name" value="Pterin_deHydtase"/>
</dbReference>
<dbReference type="PANTHER" id="PTHR12599:SF0">
    <property type="entry name" value="PTERIN-4-ALPHA-CARBINOLAMINE DEHYDRATASE"/>
    <property type="match status" value="1"/>
</dbReference>
<name>A0A656D7X6_KRYT1</name>
<dbReference type="RefSeq" id="WP_072150414.1">
    <property type="nucleotide sequence ID" value="NZ_CZVU01000041.1"/>
</dbReference>
<sequence>MKLTKSELENRLKNLNGWVYSETSDAIVKEFKFKDFREAMAFVLRVAFEAEELDHHPDIFISYNRVNLSLRTHSENGVTEKDFKIAEKIDKIE</sequence>
<evidence type="ECO:0000313" key="8">
    <source>
        <dbReference type="Proteomes" id="UP000243105"/>
    </source>
</evidence>
<dbReference type="Proteomes" id="UP000243065">
    <property type="component" value="Unassembled WGS sequence"/>
</dbReference>
<dbReference type="InterPro" id="IPR036428">
    <property type="entry name" value="PCD_sf"/>
</dbReference>
<dbReference type="Pfam" id="PF01329">
    <property type="entry name" value="Pterin_4a"/>
    <property type="match status" value="1"/>
</dbReference>
<dbReference type="NCBIfam" id="NF002017">
    <property type="entry name" value="PRK00823.1-2"/>
    <property type="match status" value="1"/>
</dbReference>
<evidence type="ECO:0000256" key="1">
    <source>
        <dbReference type="ARBA" id="ARBA00001554"/>
    </source>
</evidence>
<dbReference type="OrthoDB" id="9794987at2"/>
<dbReference type="AlphaFoldDB" id="A0A656D7X6"/>
<dbReference type="GO" id="GO:0008124">
    <property type="term" value="F:4-alpha-hydroxytetrahydrobiopterin dehydratase activity"/>
    <property type="evidence" value="ECO:0007669"/>
    <property type="project" value="UniProtKB-UniRule"/>
</dbReference>
<dbReference type="EC" id="4.2.1.96" evidence="4"/>
<evidence type="ECO:0000256" key="4">
    <source>
        <dbReference type="HAMAP-Rule" id="MF_00434"/>
    </source>
</evidence>
<protein>
    <recommendedName>
        <fullName evidence="4">Putative pterin-4-alpha-carbinolamine dehydratase</fullName>
        <shortName evidence="4">PHS</shortName>
        <ecNumber evidence="4">4.2.1.96</ecNumber>
    </recommendedName>
    <alternativeName>
        <fullName evidence="4">4-alpha-hydroxy-tetrahydropterin dehydratase</fullName>
    </alternativeName>
    <alternativeName>
        <fullName evidence="4">Pterin carbinolamine dehydratase</fullName>
        <shortName evidence="4">PCD</shortName>
    </alternativeName>
</protein>
<evidence type="ECO:0000313" key="6">
    <source>
        <dbReference type="EMBL" id="CUT02599.1"/>
    </source>
</evidence>
<dbReference type="PANTHER" id="PTHR12599">
    <property type="entry name" value="PTERIN-4-ALPHA-CARBINOLAMINE DEHYDRATASE"/>
    <property type="match status" value="1"/>
</dbReference>
<dbReference type="EMBL" id="CZVU01000041">
    <property type="protein sequence ID" value="CUT01868.1"/>
    <property type="molecule type" value="Genomic_DNA"/>
</dbReference>
<evidence type="ECO:0000256" key="3">
    <source>
        <dbReference type="ARBA" id="ARBA00023239"/>
    </source>
</evidence>
<dbReference type="Gene3D" id="3.30.1360.20">
    <property type="entry name" value="Transcriptional coactivator/pterin dehydratase"/>
    <property type="match status" value="1"/>
</dbReference>
<dbReference type="HAMAP" id="MF_00434">
    <property type="entry name" value="Pterin_4_alpha"/>
    <property type="match status" value="1"/>
</dbReference>
<dbReference type="Proteomes" id="UP000243105">
    <property type="component" value="Unassembled WGS sequence"/>
</dbReference>
<accession>A0A656D7X6</accession>
<gene>
    <name evidence="5" type="ORF">JGI24_01018</name>
    <name evidence="6" type="ORF">JGI25_01091</name>
</gene>
<evidence type="ECO:0000313" key="5">
    <source>
        <dbReference type="EMBL" id="CUT01868.1"/>
    </source>
</evidence>
<dbReference type="SUPFAM" id="SSF55248">
    <property type="entry name" value="PCD-like"/>
    <property type="match status" value="1"/>
</dbReference>
<comment type="catalytic activity">
    <reaction evidence="1 4">
        <text>(4aS,6R)-4a-hydroxy-L-erythro-5,6,7,8-tetrahydrobiopterin = (6R)-L-erythro-6,7-dihydrobiopterin + H2O</text>
        <dbReference type="Rhea" id="RHEA:11920"/>
        <dbReference type="ChEBI" id="CHEBI:15377"/>
        <dbReference type="ChEBI" id="CHEBI:15642"/>
        <dbReference type="ChEBI" id="CHEBI:43120"/>
        <dbReference type="EC" id="4.2.1.96"/>
    </reaction>
</comment>
<evidence type="ECO:0000256" key="2">
    <source>
        <dbReference type="ARBA" id="ARBA00006472"/>
    </source>
</evidence>
<proteinExistence type="inferred from homology"/>
<evidence type="ECO:0000313" key="7">
    <source>
        <dbReference type="Proteomes" id="UP000243065"/>
    </source>
</evidence>
<comment type="similarity">
    <text evidence="2 4">Belongs to the pterin-4-alpha-carbinolamine dehydratase family.</text>
</comment>
<dbReference type="GO" id="GO:0006729">
    <property type="term" value="P:tetrahydrobiopterin biosynthetic process"/>
    <property type="evidence" value="ECO:0007669"/>
    <property type="project" value="InterPro"/>
</dbReference>
<keyword evidence="3 4" id="KW-0456">Lyase</keyword>
<organism evidence="5 7">
    <name type="scientific">Kryptobacter tengchongensis</name>
    <dbReference type="NCBI Taxonomy" id="1643429"/>
    <lineage>
        <taxon>Bacteria</taxon>
        <taxon>Pseudomonadati</taxon>
        <taxon>Candidatus Kryptoniota</taxon>
        <taxon>Candidatus Kryptobacter</taxon>
    </lineage>
</organism>
<keyword evidence="7" id="KW-1185">Reference proteome</keyword>
<reference evidence="7 8" key="1">
    <citation type="submission" date="2015-11" db="EMBL/GenBank/DDBJ databases">
        <authorList>
            <person name="Varghese N."/>
        </authorList>
    </citation>
    <scope>NUCLEOTIDE SEQUENCE [LARGE SCALE GENOMIC DNA]</scope>
    <source>
        <strain evidence="5 7">JGI-24</strain>
        <strain evidence="6 8">JGI-25</strain>
    </source>
</reference>